<dbReference type="EMBL" id="CAWUFR010000153">
    <property type="protein sequence ID" value="CAK6970292.1"/>
    <property type="molecule type" value="Genomic_DNA"/>
</dbReference>
<keyword evidence="3" id="KW-1185">Reference proteome</keyword>
<name>A0AAV1PIF4_SCOSC</name>
<accession>A0AAV1PIF4</accession>
<evidence type="ECO:0000313" key="3">
    <source>
        <dbReference type="Proteomes" id="UP001314229"/>
    </source>
</evidence>
<dbReference type="AlphaFoldDB" id="A0AAV1PIF4"/>
<feature type="region of interest" description="Disordered" evidence="1">
    <location>
        <begin position="95"/>
        <end position="114"/>
    </location>
</feature>
<gene>
    <name evidence="2" type="ORF">FSCOSCO3_A004002</name>
</gene>
<organism evidence="2 3">
    <name type="scientific">Scomber scombrus</name>
    <name type="common">Atlantic mackerel</name>
    <name type="synonym">Scomber vernalis</name>
    <dbReference type="NCBI Taxonomy" id="13677"/>
    <lineage>
        <taxon>Eukaryota</taxon>
        <taxon>Metazoa</taxon>
        <taxon>Chordata</taxon>
        <taxon>Craniata</taxon>
        <taxon>Vertebrata</taxon>
        <taxon>Euteleostomi</taxon>
        <taxon>Actinopterygii</taxon>
        <taxon>Neopterygii</taxon>
        <taxon>Teleostei</taxon>
        <taxon>Neoteleostei</taxon>
        <taxon>Acanthomorphata</taxon>
        <taxon>Pelagiaria</taxon>
        <taxon>Scombriformes</taxon>
        <taxon>Scombridae</taxon>
        <taxon>Scomber</taxon>
    </lineage>
</organism>
<sequence length="114" mass="12936">MNRLRLKPLQPVPPPKTGNMHCGGIEVQLIAAVHPFMSNHQCLYPHIPMPGSYSKTVAVYYMTPLRLYLTSQYMFTVQADQQSWLHNTGKAKEGKWKFPHSPTSSPHEIATSLF</sequence>
<reference evidence="2 3" key="1">
    <citation type="submission" date="2024-01" db="EMBL/GenBank/DDBJ databases">
        <authorList>
            <person name="Alioto T."/>
            <person name="Alioto T."/>
            <person name="Gomez Garrido J."/>
        </authorList>
    </citation>
    <scope>NUCLEOTIDE SEQUENCE [LARGE SCALE GENOMIC DNA]</scope>
</reference>
<protein>
    <submittedName>
        <fullName evidence="2">Uncharacterized protein</fullName>
    </submittedName>
</protein>
<evidence type="ECO:0000256" key="1">
    <source>
        <dbReference type="SAM" id="MobiDB-lite"/>
    </source>
</evidence>
<comment type="caution">
    <text evidence="2">The sequence shown here is derived from an EMBL/GenBank/DDBJ whole genome shotgun (WGS) entry which is preliminary data.</text>
</comment>
<proteinExistence type="predicted"/>
<dbReference type="Proteomes" id="UP001314229">
    <property type="component" value="Unassembled WGS sequence"/>
</dbReference>
<evidence type="ECO:0000313" key="2">
    <source>
        <dbReference type="EMBL" id="CAK6970292.1"/>
    </source>
</evidence>